<evidence type="ECO:0000256" key="3">
    <source>
        <dbReference type="ARBA" id="ARBA00023315"/>
    </source>
</evidence>
<evidence type="ECO:0000256" key="2">
    <source>
        <dbReference type="ARBA" id="ARBA00022679"/>
    </source>
</evidence>
<dbReference type="Pfam" id="PF02458">
    <property type="entry name" value="Transferase"/>
    <property type="match status" value="1"/>
</dbReference>
<name>C3SAB0_BRADI</name>
<protein>
    <submittedName>
        <fullName evidence="4">Putative hydroxycinnamoyl transferase</fullName>
    </submittedName>
</protein>
<dbReference type="PANTHER" id="PTHR31642:SF144">
    <property type="entry name" value="SPERMIDINE HYDROXYCINNAMOYL TRANSFERASE"/>
    <property type="match status" value="1"/>
</dbReference>
<reference evidence="4" key="1">
    <citation type="journal article" date="2009" name="Plant Mol. Biol.">
        <title>Structural characterization of Brachypodium genome and its syntenic relationship with rice and wheat.</title>
        <authorList>
            <person name="Huo N."/>
            <person name="Vogel J.P."/>
            <person name="Lazo G.R."/>
            <person name="You F.M."/>
            <person name="Ma Y."/>
            <person name="McMahon S."/>
            <person name="Dvorak J."/>
            <person name="Anderson O.D."/>
            <person name="Luo M.C."/>
            <person name="Gu Y.Q."/>
        </authorList>
    </citation>
    <scope>NUCLEOTIDE SEQUENCE</scope>
</reference>
<keyword evidence="2 4" id="KW-0808">Transferase</keyword>
<dbReference type="PANTHER" id="PTHR31642">
    <property type="entry name" value="TRICHOTHECENE 3-O-ACETYLTRANSFERASE"/>
    <property type="match status" value="1"/>
</dbReference>
<organism evidence="4">
    <name type="scientific">Brachypodium distachyon</name>
    <name type="common">Purple false brome</name>
    <name type="synonym">Trachynia distachya</name>
    <dbReference type="NCBI Taxonomy" id="15368"/>
    <lineage>
        <taxon>Eukaryota</taxon>
        <taxon>Viridiplantae</taxon>
        <taxon>Streptophyta</taxon>
        <taxon>Embryophyta</taxon>
        <taxon>Tracheophyta</taxon>
        <taxon>Spermatophyta</taxon>
        <taxon>Magnoliopsida</taxon>
        <taxon>Liliopsida</taxon>
        <taxon>Poales</taxon>
        <taxon>Poaceae</taxon>
        <taxon>BOP clade</taxon>
        <taxon>Pooideae</taxon>
        <taxon>Stipodae</taxon>
        <taxon>Brachypodieae</taxon>
        <taxon>Brachypodium</taxon>
    </lineage>
</organism>
<accession>C3SAB0</accession>
<dbReference type="Gene3D" id="3.30.559.10">
    <property type="entry name" value="Chloramphenicol acetyltransferase-like domain"/>
    <property type="match status" value="2"/>
</dbReference>
<keyword evidence="3" id="KW-0012">Acyltransferase</keyword>
<evidence type="ECO:0000313" key="4">
    <source>
        <dbReference type="EMBL" id="ACF22743.1"/>
    </source>
</evidence>
<dbReference type="EMBL" id="EU730900">
    <property type="protein sequence ID" value="ACF22743.1"/>
    <property type="molecule type" value="Genomic_DNA"/>
</dbReference>
<evidence type="ECO:0000256" key="1">
    <source>
        <dbReference type="ARBA" id="ARBA00009861"/>
    </source>
</evidence>
<dbReference type="InterPro" id="IPR050317">
    <property type="entry name" value="Plant_Fungal_Acyltransferase"/>
</dbReference>
<dbReference type="AlphaFoldDB" id="C3SAB0"/>
<dbReference type="InterPro" id="IPR023213">
    <property type="entry name" value="CAT-like_dom_sf"/>
</dbReference>
<comment type="similarity">
    <text evidence="1">Belongs to the plant acyltransferase family.</text>
</comment>
<proteinExistence type="inferred from homology"/>
<dbReference type="GO" id="GO:0016747">
    <property type="term" value="F:acyltransferase activity, transferring groups other than amino-acyl groups"/>
    <property type="evidence" value="ECO:0007669"/>
    <property type="project" value="UniProtKB-ARBA"/>
</dbReference>
<sequence length="240" mass="25735">MAGRLQIDCSGEGVVFVTARSDDYVLDNLMSQFVPCGEMRDLFVPPTPATNPPCFLLPPFVETWASISRGKQDDHVPLEPPCFDHRLLDRRPAIPGARRAVRPRGVQARAGAGGLPVMVTKATGGRAEGTVRGRVHVPGCGGPGLAPDAETRLYSMIDMRPRLVPPLPQGYFGNAVIRASVSATAGEVVSIPVVHAAWRTQAATSQGDNYARSLVDYQETADPMNLPRKGISCAHLRAIC</sequence>